<dbReference type="EMBL" id="JABMIG020000046">
    <property type="protein sequence ID" value="KAL3798348.1"/>
    <property type="molecule type" value="Genomic_DNA"/>
</dbReference>
<reference evidence="7 8" key="1">
    <citation type="journal article" date="2020" name="G3 (Bethesda)">
        <title>Improved Reference Genome for Cyclotella cryptica CCMP332, a Model for Cell Wall Morphogenesis, Salinity Adaptation, and Lipid Production in Diatoms (Bacillariophyta).</title>
        <authorList>
            <person name="Roberts W.R."/>
            <person name="Downey K.M."/>
            <person name="Ruck E.C."/>
            <person name="Traller J.C."/>
            <person name="Alverson A.J."/>
        </authorList>
    </citation>
    <scope>NUCLEOTIDE SEQUENCE [LARGE SCALE GENOMIC DNA]</scope>
    <source>
        <strain evidence="7 8">CCMP332</strain>
    </source>
</reference>
<dbReference type="InterPro" id="IPR006076">
    <property type="entry name" value="FAD-dep_OxRdtase"/>
</dbReference>
<evidence type="ECO:0000256" key="3">
    <source>
        <dbReference type="ARBA" id="ARBA00022630"/>
    </source>
</evidence>
<comment type="similarity">
    <text evidence="2">Belongs to the DAMOX/DASOX family.</text>
</comment>
<dbReference type="Gene3D" id="3.40.50.720">
    <property type="entry name" value="NAD(P)-binding Rossmann-like Domain"/>
    <property type="match status" value="1"/>
</dbReference>
<dbReference type="Pfam" id="PF01266">
    <property type="entry name" value="DAO"/>
    <property type="match status" value="1"/>
</dbReference>
<evidence type="ECO:0000313" key="7">
    <source>
        <dbReference type="EMBL" id="KAL3798348.1"/>
    </source>
</evidence>
<comment type="cofactor">
    <cofactor evidence="1">
        <name>FAD</name>
        <dbReference type="ChEBI" id="CHEBI:57692"/>
    </cofactor>
</comment>
<evidence type="ECO:0000256" key="4">
    <source>
        <dbReference type="ARBA" id="ARBA00022827"/>
    </source>
</evidence>
<feature type="domain" description="FAD dependent oxidoreductase" evidence="6">
    <location>
        <begin position="3"/>
        <end position="366"/>
    </location>
</feature>
<evidence type="ECO:0000256" key="5">
    <source>
        <dbReference type="ARBA" id="ARBA00023002"/>
    </source>
</evidence>
<name>A0ABD3QDA2_9STRA</name>
<dbReference type="InterPro" id="IPR023209">
    <property type="entry name" value="DAO"/>
</dbReference>
<keyword evidence="8" id="KW-1185">Reference proteome</keyword>
<gene>
    <name evidence="7" type="ORF">HJC23_005001</name>
</gene>
<dbReference type="AlphaFoldDB" id="A0ABD3QDA2"/>
<dbReference type="PANTHER" id="PTHR11530">
    <property type="entry name" value="D-AMINO ACID OXIDASE"/>
    <property type="match status" value="1"/>
</dbReference>
<dbReference type="SUPFAM" id="SSF51971">
    <property type="entry name" value="Nucleotide-binding domain"/>
    <property type="match status" value="1"/>
</dbReference>
<dbReference type="Proteomes" id="UP001516023">
    <property type="component" value="Unassembled WGS sequence"/>
</dbReference>
<dbReference type="Gene3D" id="3.30.9.10">
    <property type="entry name" value="D-Amino Acid Oxidase, subunit A, domain 2"/>
    <property type="match status" value="1"/>
</dbReference>
<sequence length="371" mass="41165">MTVLVVGSGVIAVELIRKQVKIRLLSPRHPLHPSTCSVGAGGLWMPFHCDDERTDQWAFDTLDELMSYACSVESGSVDAVDGGASKALVEIVPAISFKRNNSKAPPKWATDRRSHILKFQCLTIDDLYKESLSQNFRLPGREVMDHAGYSHSWLFHPPIVDSPNMLMHMVRELESSEYTEHINLDTQKGYANVQEIVDDAIKFGCDSLVNCTGLGSKAICDDKSLIGARGVLLQFDRPSCEWDGQPERNDSVIMVEDPPLGSDSDPCYMIPRGKIIAVGGTYLEGDEQPEIRPEEMSKIMENARLMGINTDRSKPISQWVGFRPYRPRARLEIDEDFRKSGVKVVHSFGYGGSGWTVFVGAAKEAVSLLSS</sequence>
<dbReference type="SUPFAM" id="SSF54373">
    <property type="entry name" value="FAD-linked reductases, C-terminal domain"/>
    <property type="match status" value="1"/>
</dbReference>
<dbReference type="GO" id="GO:0003884">
    <property type="term" value="F:D-amino-acid oxidase activity"/>
    <property type="evidence" value="ECO:0007669"/>
    <property type="project" value="UniProtKB-ARBA"/>
</dbReference>
<keyword evidence="3" id="KW-0285">Flavoprotein</keyword>
<evidence type="ECO:0000313" key="8">
    <source>
        <dbReference type="Proteomes" id="UP001516023"/>
    </source>
</evidence>
<comment type="caution">
    <text evidence="7">The sequence shown here is derived from an EMBL/GenBank/DDBJ whole genome shotgun (WGS) entry which is preliminary data.</text>
</comment>
<evidence type="ECO:0000256" key="1">
    <source>
        <dbReference type="ARBA" id="ARBA00001974"/>
    </source>
</evidence>
<evidence type="ECO:0000259" key="6">
    <source>
        <dbReference type="Pfam" id="PF01266"/>
    </source>
</evidence>
<accession>A0ABD3QDA2</accession>
<organism evidence="7 8">
    <name type="scientific">Cyclotella cryptica</name>
    <dbReference type="NCBI Taxonomy" id="29204"/>
    <lineage>
        <taxon>Eukaryota</taxon>
        <taxon>Sar</taxon>
        <taxon>Stramenopiles</taxon>
        <taxon>Ochrophyta</taxon>
        <taxon>Bacillariophyta</taxon>
        <taxon>Coscinodiscophyceae</taxon>
        <taxon>Thalassiosirophycidae</taxon>
        <taxon>Stephanodiscales</taxon>
        <taxon>Stephanodiscaceae</taxon>
        <taxon>Cyclotella</taxon>
    </lineage>
</organism>
<dbReference type="PANTHER" id="PTHR11530:SF11">
    <property type="entry name" value="D-ASPARTATE OXIDASE"/>
    <property type="match status" value="1"/>
</dbReference>
<keyword evidence="5" id="KW-0560">Oxidoreductase</keyword>
<keyword evidence="4" id="KW-0274">FAD</keyword>
<protein>
    <recommendedName>
        <fullName evidence="6">FAD dependent oxidoreductase domain-containing protein</fullName>
    </recommendedName>
</protein>
<evidence type="ECO:0000256" key="2">
    <source>
        <dbReference type="ARBA" id="ARBA00006730"/>
    </source>
</evidence>
<proteinExistence type="inferred from homology"/>